<comment type="subcellular location">
    <subcellularLocation>
        <location evidence="1">Cell envelope</location>
    </subcellularLocation>
</comment>
<proteinExistence type="predicted"/>
<dbReference type="InterPro" id="IPR008929">
    <property type="entry name" value="Chondroitin_lyas"/>
</dbReference>
<dbReference type="AlphaFoldDB" id="A0A6P1N9E3"/>
<dbReference type="GO" id="GO:0030313">
    <property type="term" value="C:cell envelope"/>
    <property type="evidence" value="ECO:0007669"/>
    <property type="project" value="UniProtKB-SubCell"/>
</dbReference>
<evidence type="ECO:0000313" key="3">
    <source>
        <dbReference type="EMBL" id="QHI95036.1"/>
    </source>
</evidence>
<dbReference type="Proteomes" id="UP000463975">
    <property type="component" value="Chromosome"/>
</dbReference>
<dbReference type="RefSeq" id="WP_160618114.1">
    <property type="nucleotide sequence ID" value="NZ_CP047652.1"/>
</dbReference>
<dbReference type="EMBL" id="CP047652">
    <property type="protein sequence ID" value="QHI95036.1"/>
    <property type="molecule type" value="Genomic_DNA"/>
</dbReference>
<keyword evidence="4" id="KW-1185">Reference proteome</keyword>
<dbReference type="Gene3D" id="1.50.10.100">
    <property type="entry name" value="Chondroitin AC/alginate lyase"/>
    <property type="match status" value="1"/>
</dbReference>
<accession>A0A6P1N9E3</accession>
<dbReference type="InterPro" id="IPR012480">
    <property type="entry name" value="Hepar_II_III_C"/>
</dbReference>
<evidence type="ECO:0000259" key="2">
    <source>
        <dbReference type="Pfam" id="PF07940"/>
    </source>
</evidence>
<protein>
    <submittedName>
        <fullName evidence="3">Heparinase</fullName>
    </submittedName>
</protein>
<evidence type="ECO:0000256" key="1">
    <source>
        <dbReference type="ARBA" id="ARBA00004196"/>
    </source>
</evidence>
<gene>
    <name evidence="3" type="ORF">GT348_00775</name>
</gene>
<reference evidence="3 4" key="1">
    <citation type="submission" date="2020-01" db="EMBL/GenBank/DDBJ databases">
        <title>Genome sequencing of strain KACC 21507.</title>
        <authorList>
            <person name="Heo J."/>
            <person name="Kim S.-J."/>
            <person name="Kim J.-S."/>
            <person name="Hong S.-B."/>
            <person name="Kwon S.-W."/>
        </authorList>
    </citation>
    <scope>NUCLEOTIDE SEQUENCE [LARGE SCALE GENOMIC DNA]</scope>
    <source>
        <strain evidence="3 4">KACC 21507</strain>
    </source>
</reference>
<dbReference type="Gene3D" id="2.70.98.70">
    <property type="match status" value="1"/>
</dbReference>
<feature type="domain" description="Heparinase II/III-like C-terminal" evidence="2">
    <location>
        <begin position="298"/>
        <end position="510"/>
    </location>
</feature>
<evidence type="ECO:0000313" key="4">
    <source>
        <dbReference type="Proteomes" id="UP000463975"/>
    </source>
</evidence>
<dbReference type="Pfam" id="PF07940">
    <property type="entry name" value="Hepar_II_III_C"/>
    <property type="match status" value="1"/>
</dbReference>
<organism evidence="3 4">
    <name type="scientific">Aristophania vespae</name>
    <dbReference type="NCBI Taxonomy" id="2697033"/>
    <lineage>
        <taxon>Bacteria</taxon>
        <taxon>Pseudomonadati</taxon>
        <taxon>Pseudomonadota</taxon>
        <taxon>Alphaproteobacteria</taxon>
        <taxon>Acetobacterales</taxon>
        <taxon>Acetobacteraceae</taxon>
        <taxon>Aristophania</taxon>
    </lineage>
</organism>
<dbReference type="KEGG" id="bomb:GT348_00775"/>
<name>A0A6P1N9E3_9PROT</name>
<dbReference type="GO" id="GO:0016829">
    <property type="term" value="F:lyase activity"/>
    <property type="evidence" value="ECO:0007669"/>
    <property type="project" value="InterPro"/>
</dbReference>
<sequence>MNEVNLWRRLKVAVAHLPIHHKSSVKPSYVYRDLGQGDVEQGALLVEGRFQFDQKDYAISPQKGWHESWPAELQKVLFTFGWLRDLKALGTNEARLCARGLINAWCERPQQNDIAQDGVIMGQRLANWLAHYEFCLETAAEETQKRVLDVMLKEGRILAALLPLPPHGWEGLAALRGLLAAFMVLPEQQGFLLRFQRYLQPELERLILSDGTVTERSPEAQFQIVRELLSLVSMLNALHISTPPIVSQALEKTCSVLRALCHGDGKLALFNGSFERSASEIQTLLERAERYRVITPILPQGGFIRLTLGRSLLLVDAAVPPPYGFDYRAHAGTLSFEFSYGPQRLFVNCGSALGGGWKGALRVTAAHNALTAEGESSSEFGKDGHITRRPSHVSYAHKSTAKAHWVDLSHDGFHAPLGAVWSRSLYLGADGEDLRGQEVVEGERDLSFKIRFHIHPSVRVVQEDEDVILHAEGSIWRFRQNGGKLKVEDDLYLGQRRPEKTRQIVLLSEPGKTIDSQAKKLLRRQKIIWVLERVPD</sequence>